<dbReference type="CDD" id="cd02440">
    <property type="entry name" value="AdoMet_MTases"/>
    <property type="match status" value="1"/>
</dbReference>
<gene>
    <name evidence="2" type="ORF">IHBHHGIJ_01332</name>
    <name evidence="3" type="ORF">KFEGEMFD_03072</name>
    <name evidence="4" type="ORF">KFEGEMFD_03631</name>
</gene>
<evidence type="ECO:0000313" key="2">
    <source>
        <dbReference type="EMBL" id="CAA0087518.1"/>
    </source>
</evidence>
<evidence type="ECO:0000313" key="5">
    <source>
        <dbReference type="Proteomes" id="UP000435877"/>
    </source>
</evidence>
<dbReference type="OrthoDB" id="9791837at2"/>
<evidence type="ECO:0000313" key="3">
    <source>
        <dbReference type="EMBL" id="CAA0115033.1"/>
    </source>
</evidence>
<evidence type="ECO:0000313" key="4">
    <source>
        <dbReference type="EMBL" id="CAA0119845.1"/>
    </source>
</evidence>
<dbReference type="EMBL" id="CACSIK010000001">
    <property type="protein sequence ID" value="CAA0087518.1"/>
    <property type="molecule type" value="Genomic_DNA"/>
</dbReference>
<protein>
    <recommendedName>
        <fullName evidence="1">Methyltransferase domain-containing protein</fullName>
    </recommendedName>
</protein>
<dbReference type="Proteomes" id="UP000435877">
    <property type="component" value="Unassembled WGS sequence"/>
</dbReference>
<dbReference type="Gene3D" id="3.40.50.150">
    <property type="entry name" value="Vaccinia Virus protein VP39"/>
    <property type="match status" value="1"/>
</dbReference>
<dbReference type="SUPFAM" id="SSF53335">
    <property type="entry name" value="S-adenosyl-L-methionine-dependent methyltransferases"/>
    <property type="match status" value="1"/>
</dbReference>
<evidence type="ECO:0000313" key="6">
    <source>
        <dbReference type="Proteomes" id="UP000439591"/>
    </source>
</evidence>
<dbReference type="InterPro" id="IPR029063">
    <property type="entry name" value="SAM-dependent_MTases_sf"/>
</dbReference>
<dbReference type="RefSeq" id="WP_159267936.1">
    <property type="nucleotide sequence ID" value="NZ_CACSIK010000001.1"/>
</dbReference>
<dbReference type="EMBL" id="CACSIM010000005">
    <property type="protein sequence ID" value="CAA0115033.1"/>
    <property type="molecule type" value="Genomic_DNA"/>
</dbReference>
<organism evidence="3 6">
    <name type="scientific">Zhongshania aliphaticivorans</name>
    <dbReference type="NCBI Taxonomy" id="1470434"/>
    <lineage>
        <taxon>Bacteria</taxon>
        <taxon>Pseudomonadati</taxon>
        <taxon>Pseudomonadota</taxon>
        <taxon>Gammaproteobacteria</taxon>
        <taxon>Cellvibrionales</taxon>
        <taxon>Spongiibacteraceae</taxon>
        <taxon>Zhongshania</taxon>
    </lineage>
</organism>
<sequence>MKSSDYDSEILSSWQKNAEPWTCAVRDGEIYSRVTVTDAAIIKAVMDASPKRVLDLGCGEGWLVRALADVNIDAVGMDGIPALIDNARALGGDFRQMSFQAFAMNGWSDEVDCAVFNFSLLGETIVADVLRVIPLILSTNGQCIIQTLHPAYVAEPYIDGWREGCWSGFSERFSEAAPWYFRTLSSWLSLFSDSRLQLIAMHEPINPETAKPASVIFVLKVKS</sequence>
<evidence type="ECO:0000259" key="1">
    <source>
        <dbReference type="Pfam" id="PF13847"/>
    </source>
</evidence>
<feature type="domain" description="Methyltransferase" evidence="1">
    <location>
        <begin position="51"/>
        <end position="149"/>
    </location>
</feature>
<proteinExistence type="predicted"/>
<dbReference type="Proteomes" id="UP000439591">
    <property type="component" value="Unassembled WGS sequence"/>
</dbReference>
<dbReference type="Pfam" id="PF13847">
    <property type="entry name" value="Methyltransf_31"/>
    <property type="match status" value="1"/>
</dbReference>
<dbReference type="InterPro" id="IPR025714">
    <property type="entry name" value="Methyltranfer_dom"/>
</dbReference>
<dbReference type="AlphaFoldDB" id="A0A5S9QBA0"/>
<reference evidence="5 6" key="1">
    <citation type="submission" date="2019-11" db="EMBL/GenBank/DDBJ databases">
        <authorList>
            <person name="Holert J."/>
        </authorList>
    </citation>
    <scope>NUCLEOTIDE SEQUENCE [LARGE SCALE GENOMIC DNA]</scope>
    <source>
        <strain evidence="3">BC3_2A</strain>
        <strain evidence="2">SB11_1A</strain>
    </source>
</reference>
<accession>A0A5S9QBA0</accession>
<keyword evidence="5" id="KW-1185">Reference proteome</keyword>
<name>A0A5S9QBA0_9GAMM</name>
<dbReference type="EMBL" id="CACSIM010000007">
    <property type="protein sequence ID" value="CAA0119845.1"/>
    <property type="molecule type" value="Genomic_DNA"/>
</dbReference>